<dbReference type="Proteomes" id="UP000249799">
    <property type="component" value="Chromosome"/>
</dbReference>
<organism evidence="7 8">
    <name type="scientific">Bradymonas sediminis</name>
    <dbReference type="NCBI Taxonomy" id="1548548"/>
    <lineage>
        <taxon>Bacteria</taxon>
        <taxon>Deltaproteobacteria</taxon>
        <taxon>Bradymonadales</taxon>
        <taxon>Bradymonadaceae</taxon>
        <taxon>Bradymonas</taxon>
    </lineage>
</organism>
<dbReference type="OrthoDB" id="9766487at2"/>
<evidence type="ECO:0000313" key="7">
    <source>
        <dbReference type="EMBL" id="AWV89413.1"/>
    </source>
</evidence>
<gene>
    <name evidence="7" type="ORF">DN745_08710</name>
</gene>
<keyword evidence="3 6" id="KW-0378">Hydrolase</keyword>
<dbReference type="InterPro" id="IPR001567">
    <property type="entry name" value="Pept_M3A_M3B_dom"/>
</dbReference>
<sequence>MSHSNTAAFPVQNPSWELDSIFGGGVDSQAFEDAVQGLERDLGKMLDALESLGAISGGAGLSAQGLDDWAAFLAQLETLSDQAREAGAWAGCMSVTHTDNPRALLLPSRLNDVRARMATLWVGIEAQFRGIEDAVFARFTEHPKLAHCGLFLRELRRDANGKMDPELERLAVELNRDGLHTWGQLYDQISAQIEVEIGEGEDAKKMSVGQASNLFSDADPAKRKRAFEGLQKAWGAQSTTLATTLNAIVGSERTLYTRRGGDELSDALNNNRVERQTIEAMMEAADAFRPLLIDYMQTKSKALGLDEGMAWYDREAPLGKLDNKKISYVEAQEFIVEQAQKFSAPMGEFYRRALANRWVEVEDRPGKAQGGFCTGMPVSKEIRIFMTYGGTASGVQTLAHELGHAYHGWLMRDLGAFERRVPMGLAETASTLSEALVESAALARVEGDQKLRLLDERLQRATAFLINIPARFRLERAMHAERATGELNAEKLTEMTTEIFGKAYGAGLTSVDPTFWASKLHFYITREPFYNFPYTFGYLFSKAVYERAQAEGPSYAGVVDQLLVDTGRLTAEEIGRRYLDADLGDSAFWRAAAQSLHEDVREFKQLLGV</sequence>
<evidence type="ECO:0000313" key="8">
    <source>
        <dbReference type="Proteomes" id="UP000249799"/>
    </source>
</evidence>
<protein>
    <submittedName>
        <fullName evidence="7">Oligoendopeptidase</fullName>
    </submittedName>
</protein>
<dbReference type="SUPFAM" id="SSF55486">
    <property type="entry name" value="Metalloproteases ('zincins'), catalytic domain"/>
    <property type="match status" value="1"/>
</dbReference>
<reference evidence="7 8" key="1">
    <citation type="submission" date="2018-06" db="EMBL/GenBank/DDBJ databases">
        <title>Lujinxingia sediminis gen. nov. sp. nov., a new facultative anaerobic member of the class Deltaproteobacteria, and proposal of Lujinxingaceae fam. nov.</title>
        <authorList>
            <person name="Guo L.-Y."/>
            <person name="Li C.-M."/>
            <person name="Wang S."/>
            <person name="Du Z.-J."/>
        </authorList>
    </citation>
    <scope>NUCLEOTIDE SEQUENCE [LARGE SCALE GENOMIC DNA]</scope>
    <source>
        <strain evidence="7 8">FA350</strain>
    </source>
</reference>
<dbReference type="EMBL" id="CP030032">
    <property type="protein sequence ID" value="AWV89413.1"/>
    <property type="molecule type" value="Genomic_DNA"/>
</dbReference>
<dbReference type="CDD" id="cd09607">
    <property type="entry name" value="M3B_PepF"/>
    <property type="match status" value="1"/>
</dbReference>
<dbReference type="Pfam" id="PF08439">
    <property type="entry name" value="Peptidase_M3_N"/>
    <property type="match status" value="1"/>
</dbReference>
<dbReference type="PANTHER" id="PTHR34217:SF1">
    <property type="entry name" value="CARBOXYPEPTIDASE 1"/>
    <property type="match status" value="1"/>
</dbReference>
<evidence type="ECO:0000256" key="6">
    <source>
        <dbReference type="RuleBase" id="RU003435"/>
    </source>
</evidence>
<dbReference type="InterPro" id="IPR042088">
    <property type="entry name" value="OligoPept_F_C"/>
</dbReference>
<dbReference type="Gene3D" id="1.20.140.70">
    <property type="entry name" value="Oligopeptidase f, N-terminal domain"/>
    <property type="match status" value="1"/>
</dbReference>
<comment type="cofactor">
    <cofactor evidence="6">
        <name>Zn(2+)</name>
        <dbReference type="ChEBI" id="CHEBI:29105"/>
    </cofactor>
    <text evidence="6">Binds 1 zinc ion.</text>
</comment>
<dbReference type="InterPro" id="IPR013647">
    <property type="entry name" value="OligopepF_N_dom"/>
</dbReference>
<dbReference type="KEGG" id="bsed:DN745_08710"/>
<comment type="similarity">
    <text evidence="6">Belongs to the peptidase M3 family.</text>
</comment>
<dbReference type="PANTHER" id="PTHR34217">
    <property type="entry name" value="METAL-DEPENDENT CARBOXYPEPTIDASE"/>
    <property type="match status" value="1"/>
</dbReference>
<proteinExistence type="inferred from homology"/>
<dbReference type="Pfam" id="PF01432">
    <property type="entry name" value="Peptidase_M3"/>
    <property type="match status" value="1"/>
</dbReference>
<dbReference type="GO" id="GO:0006508">
    <property type="term" value="P:proteolysis"/>
    <property type="evidence" value="ECO:0007669"/>
    <property type="project" value="UniProtKB-KW"/>
</dbReference>
<accession>A0A2Z4FKD8</accession>
<keyword evidence="5 6" id="KW-0482">Metalloprotease</keyword>
<dbReference type="Gene3D" id="1.10.1370.20">
    <property type="entry name" value="Oligoendopeptidase f, C-terminal domain"/>
    <property type="match status" value="1"/>
</dbReference>
<keyword evidence="2 6" id="KW-0479">Metal-binding</keyword>
<dbReference type="InterPro" id="IPR001333">
    <property type="entry name" value="Peptidase_M32_Taq"/>
</dbReference>
<dbReference type="GO" id="GO:0004181">
    <property type="term" value="F:metallocarboxypeptidase activity"/>
    <property type="evidence" value="ECO:0007669"/>
    <property type="project" value="InterPro"/>
</dbReference>
<keyword evidence="1 6" id="KW-0645">Protease</keyword>
<dbReference type="GO" id="GO:0046872">
    <property type="term" value="F:metal ion binding"/>
    <property type="evidence" value="ECO:0007669"/>
    <property type="project" value="UniProtKB-UniRule"/>
</dbReference>
<dbReference type="InterPro" id="IPR034006">
    <property type="entry name" value="M3B_PepF_2"/>
</dbReference>
<name>A0A2Z4FKD8_9DELT</name>
<dbReference type="AlphaFoldDB" id="A0A2Z4FKD8"/>
<keyword evidence="8" id="KW-1185">Reference proteome</keyword>
<dbReference type="RefSeq" id="WP_111334006.1">
    <property type="nucleotide sequence ID" value="NZ_CP030032.1"/>
</dbReference>
<evidence type="ECO:0000256" key="5">
    <source>
        <dbReference type="ARBA" id="ARBA00023049"/>
    </source>
</evidence>
<evidence type="ECO:0000256" key="4">
    <source>
        <dbReference type="ARBA" id="ARBA00022833"/>
    </source>
</evidence>
<dbReference type="GO" id="GO:0004222">
    <property type="term" value="F:metalloendopeptidase activity"/>
    <property type="evidence" value="ECO:0007669"/>
    <property type="project" value="InterPro"/>
</dbReference>
<evidence type="ECO:0000256" key="1">
    <source>
        <dbReference type="ARBA" id="ARBA00022670"/>
    </source>
</evidence>
<evidence type="ECO:0000256" key="2">
    <source>
        <dbReference type="ARBA" id="ARBA00022723"/>
    </source>
</evidence>
<evidence type="ECO:0000256" key="3">
    <source>
        <dbReference type="ARBA" id="ARBA00022801"/>
    </source>
</evidence>
<keyword evidence="4 6" id="KW-0862">Zinc</keyword>